<evidence type="ECO:0000259" key="1">
    <source>
        <dbReference type="Pfam" id="PF00144"/>
    </source>
</evidence>
<dbReference type="AlphaFoldDB" id="A0A495DT19"/>
<dbReference type="GO" id="GO:0006508">
    <property type="term" value="P:proteolysis"/>
    <property type="evidence" value="ECO:0007669"/>
    <property type="project" value="TreeGrafter"/>
</dbReference>
<dbReference type="InterPro" id="IPR001466">
    <property type="entry name" value="Beta-lactam-related"/>
</dbReference>
<name>A0A495DT19_9FLAO</name>
<dbReference type="GO" id="GO:0008233">
    <property type="term" value="F:peptidase activity"/>
    <property type="evidence" value="ECO:0007669"/>
    <property type="project" value="TreeGrafter"/>
</dbReference>
<proteinExistence type="predicted"/>
<dbReference type="PANTHER" id="PTHR46520:SF1">
    <property type="entry name" value="SERINE BETA-LACTAMASE-LIKE PROTEIN LACTB, MITOCHONDRIAL"/>
    <property type="match status" value="1"/>
</dbReference>
<dbReference type="EMBL" id="RBIQ01000011">
    <property type="protein sequence ID" value="RKR07774.1"/>
    <property type="molecule type" value="Genomic_DNA"/>
</dbReference>
<dbReference type="Gene3D" id="3.40.710.10">
    <property type="entry name" value="DD-peptidase/beta-lactamase superfamily"/>
    <property type="match status" value="1"/>
</dbReference>
<dbReference type="RefSeq" id="WP_121068957.1">
    <property type="nucleotide sequence ID" value="NZ_RBIQ01000011.1"/>
</dbReference>
<dbReference type="PANTHER" id="PTHR46520">
    <property type="entry name" value="SERINE BETA-LACTAMASE-LIKE PROTEIN LACTB, MITOCHONDRIAL"/>
    <property type="match status" value="1"/>
</dbReference>
<comment type="caution">
    <text evidence="2">The sequence shown here is derived from an EMBL/GenBank/DDBJ whole genome shotgun (WGS) entry which is preliminary data.</text>
</comment>
<reference evidence="2 3" key="1">
    <citation type="submission" date="2018-10" db="EMBL/GenBank/DDBJ databases">
        <title>Genomic Encyclopedia of Archaeal and Bacterial Type Strains, Phase II (KMG-II): from individual species to whole genera.</title>
        <authorList>
            <person name="Goeker M."/>
        </authorList>
    </citation>
    <scope>NUCLEOTIDE SEQUENCE [LARGE SCALE GENOMIC DNA]</scope>
    <source>
        <strain evidence="2 3">DSM 25230</strain>
    </source>
</reference>
<gene>
    <name evidence="2" type="ORF">CLV91_2956</name>
</gene>
<evidence type="ECO:0000313" key="2">
    <source>
        <dbReference type="EMBL" id="RKR07774.1"/>
    </source>
</evidence>
<sequence length="355" mass="39876">MKNPIIRYLKKVFLSENVIGDNTSLQGLVKADVLLQNLIEEKKIPGLAITVLEKGNTIFQKGYGYANIEEKKQINPVKTQFRIASVSKPIAATALAHMVADGLINLDASFYDYVPYYPKKEWDFTIRQLASHTAGIRSYEGMEYALNKPYTIKESIAIFKDDVLLFKPGTDYLYNSYDWVLVSLAMQEASGIPFEEYVKEKVLKPLNMKKTVAEIQEHVYPNATSFYVKNRGGFREAIPVNNFYKLAGGGFLSTTVDIANFGKAFLENKILCKETISQFLTSASIKGKLTYYGLGWQVSQDSKDRDYFGHIGNGVGGYSNFYVYPKEQLVFSILTNGTNPKIQDVLDEVISSIIG</sequence>
<accession>A0A495DT19</accession>
<protein>
    <submittedName>
        <fullName evidence="2">CubicO group peptidase (Beta-lactamase class C family)</fullName>
    </submittedName>
</protein>
<evidence type="ECO:0000313" key="3">
    <source>
        <dbReference type="Proteomes" id="UP000269412"/>
    </source>
</evidence>
<dbReference type="InterPro" id="IPR052794">
    <property type="entry name" value="Mito_Ser_Protease_LACTB"/>
</dbReference>
<keyword evidence="3" id="KW-1185">Reference proteome</keyword>
<dbReference type="OrthoDB" id="9793489at2"/>
<dbReference type="SUPFAM" id="SSF56601">
    <property type="entry name" value="beta-lactamase/transpeptidase-like"/>
    <property type="match status" value="1"/>
</dbReference>
<feature type="domain" description="Beta-lactamase-related" evidence="1">
    <location>
        <begin position="34"/>
        <end position="342"/>
    </location>
</feature>
<dbReference type="Proteomes" id="UP000269412">
    <property type="component" value="Unassembled WGS sequence"/>
</dbReference>
<dbReference type="GO" id="GO:0019216">
    <property type="term" value="P:regulation of lipid metabolic process"/>
    <property type="evidence" value="ECO:0007669"/>
    <property type="project" value="TreeGrafter"/>
</dbReference>
<dbReference type="Pfam" id="PF00144">
    <property type="entry name" value="Beta-lactamase"/>
    <property type="match status" value="1"/>
</dbReference>
<dbReference type="InterPro" id="IPR012338">
    <property type="entry name" value="Beta-lactam/transpept-like"/>
</dbReference>
<organism evidence="2 3">
    <name type="scientific">Maribacter vaceletii</name>
    <dbReference type="NCBI Taxonomy" id="1206816"/>
    <lineage>
        <taxon>Bacteria</taxon>
        <taxon>Pseudomonadati</taxon>
        <taxon>Bacteroidota</taxon>
        <taxon>Flavobacteriia</taxon>
        <taxon>Flavobacteriales</taxon>
        <taxon>Flavobacteriaceae</taxon>
        <taxon>Maribacter</taxon>
    </lineage>
</organism>